<evidence type="ECO:0000313" key="2">
    <source>
        <dbReference type="EMBL" id="WNY28128.1"/>
    </source>
</evidence>
<dbReference type="SUPFAM" id="SSF51430">
    <property type="entry name" value="NAD(P)-linked oxidoreductase"/>
    <property type="match status" value="1"/>
</dbReference>
<dbReference type="SUPFAM" id="SSF46548">
    <property type="entry name" value="alpha-helical ferredoxin"/>
    <property type="match status" value="1"/>
</dbReference>
<evidence type="ECO:0000259" key="1">
    <source>
        <dbReference type="PROSITE" id="PS51379"/>
    </source>
</evidence>
<dbReference type="CDD" id="cd19096">
    <property type="entry name" value="AKR_Fe-S_oxidoreductase"/>
    <property type="match status" value="1"/>
</dbReference>
<accession>A0AA96VA75</accession>
<proteinExistence type="predicted"/>
<reference evidence="2 3" key="1">
    <citation type="submission" date="2023-07" db="EMBL/GenBank/DDBJ databases">
        <title>Closed genome sequence of Methanimicrococcus sp. Es2.</title>
        <authorList>
            <person name="Protasov E."/>
            <person name="Platt K."/>
            <person name="Reeh H."/>
            <person name="Poehlein A."/>
            <person name="Daniel R."/>
            <person name="Brune A."/>
        </authorList>
    </citation>
    <scope>NUCLEOTIDE SEQUENCE [LARGE SCALE GENOMIC DNA]</scope>
    <source>
        <strain evidence="2 3">Es2</strain>
    </source>
</reference>
<dbReference type="GO" id="GO:0016491">
    <property type="term" value="F:oxidoreductase activity"/>
    <property type="evidence" value="ECO:0007669"/>
    <property type="project" value="UniProtKB-ARBA"/>
</dbReference>
<dbReference type="GeneID" id="85196761"/>
<dbReference type="GO" id="GO:0051536">
    <property type="term" value="F:iron-sulfur cluster binding"/>
    <property type="evidence" value="ECO:0007669"/>
    <property type="project" value="InterPro"/>
</dbReference>
<dbReference type="InterPro" id="IPR017896">
    <property type="entry name" value="4Fe4S_Fe-S-bd"/>
</dbReference>
<sequence>METRLFKNGKQISLLGFGTMRLPRISEDTQEIDYKAGQEMVDFAISRGVNYFDTAYMYHEGGAETFIGEALSKYPRDSFFLATKMPPWKINREEDLEQIFSDQLKKCKVDFFDFYLIHNVNREHLKDAEKFKVYDFLKKKQSEGKIKYIGFSFHDEPELLEKVVDEYDWDFVQIQLNYLDWTIQKANRQYEILTKRNIPIIVMEPVRGGTLATLSEKAVDILKEAEPGASTASWAIRFAASLPNVLTVLSGMSDMEQIKDNIQTLENFKPLDESEYQMIEKAVAVYRSSFKIPCTYCRYCMECPSGVHIPKVFDKYNQYFARGDFDKARFLAEYKQIGEERQAYNCTQCGVCLSKCPQGINIPEKMKEIAAFASEK</sequence>
<dbReference type="PROSITE" id="PS00198">
    <property type="entry name" value="4FE4S_FER_1"/>
    <property type="match status" value="1"/>
</dbReference>
<dbReference type="PANTHER" id="PTHR43312:SF2">
    <property type="entry name" value="OXIDOREDUCTASE"/>
    <property type="match status" value="1"/>
</dbReference>
<gene>
    <name evidence="2" type="ORF">MmiEs2_03100</name>
</gene>
<dbReference type="InterPro" id="IPR017900">
    <property type="entry name" value="4Fe4S_Fe_S_CS"/>
</dbReference>
<dbReference type="PROSITE" id="PS51379">
    <property type="entry name" value="4FE4S_FER_2"/>
    <property type="match status" value="1"/>
</dbReference>
<dbReference type="Proteomes" id="UP001302662">
    <property type="component" value="Chromosome"/>
</dbReference>
<feature type="domain" description="4Fe-4S ferredoxin-type" evidence="1">
    <location>
        <begin position="337"/>
        <end position="365"/>
    </location>
</feature>
<dbReference type="PANTHER" id="PTHR43312">
    <property type="entry name" value="D-THREO-ALDOSE 1-DEHYDROGENASE"/>
    <property type="match status" value="1"/>
</dbReference>
<evidence type="ECO:0000313" key="3">
    <source>
        <dbReference type="Proteomes" id="UP001302662"/>
    </source>
</evidence>
<dbReference type="InterPro" id="IPR053135">
    <property type="entry name" value="AKR2_Oxidoreductase"/>
</dbReference>
<dbReference type="InterPro" id="IPR023210">
    <property type="entry name" value="NADP_OxRdtase_dom"/>
</dbReference>
<organism evidence="2 3">
    <name type="scientific">Methanimicrococcus stummii</name>
    <dbReference type="NCBI Taxonomy" id="3028294"/>
    <lineage>
        <taxon>Archaea</taxon>
        <taxon>Methanobacteriati</taxon>
        <taxon>Methanobacteriota</taxon>
        <taxon>Stenosarchaea group</taxon>
        <taxon>Methanomicrobia</taxon>
        <taxon>Methanosarcinales</taxon>
        <taxon>Methanosarcinaceae</taxon>
        <taxon>Methanimicrococcus</taxon>
    </lineage>
</organism>
<dbReference type="InterPro" id="IPR036812">
    <property type="entry name" value="NAD(P)_OxRdtase_dom_sf"/>
</dbReference>
<dbReference type="InterPro" id="IPR009051">
    <property type="entry name" value="Helical_ferredxn"/>
</dbReference>
<dbReference type="RefSeq" id="WP_316559681.1">
    <property type="nucleotide sequence ID" value="NZ_CP131062.1"/>
</dbReference>
<name>A0AA96VA75_9EURY</name>
<dbReference type="EMBL" id="CP131062">
    <property type="protein sequence ID" value="WNY28128.1"/>
    <property type="molecule type" value="Genomic_DNA"/>
</dbReference>
<keyword evidence="3" id="KW-1185">Reference proteome</keyword>
<dbReference type="Gene3D" id="1.10.1060.10">
    <property type="entry name" value="Alpha-helical ferredoxin"/>
    <property type="match status" value="1"/>
</dbReference>
<protein>
    <recommendedName>
        <fullName evidence="1">4Fe-4S ferredoxin-type domain-containing protein</fullName>
    </recommendedName>
</protein>
<dbReference type="Pfam" id="PF13187">
    <property type="entry name" value="Fer4_9"/>
    <property type="match status" value="1"/>
</dbReference>
<dbReference type="AlphaFoldDB" id="A0AA96VA75"/>
<dbReference type="Gene3D" id="3.20.20.100">
    <property type="entry name" value="NADP-dependent oxidoreductase domain"/>
    <property type="match status" value="1"/>
</dbReference>
<dbReference type="Pfam" id="PF00248">
    <property type="entry name" value="Aldo_ket_red"/>
    <property type="match status" value="1"/>
</dbReference>
<dbReference type="KEGG" id="mees:MmiEs2_03100"/>